<evidence type="ECO:0000313" key="4">
    <source>
        <dbReference type="Proteomes" id="UP000248330"/>
    </source>
</evidence>
<keyword evidence="4" id="KW-1185">Reference proteome</keyword>
<feature type="region of interest" description="Disordered" evidence="1">
    <location>
        <begin position="321"/>
        <end position="347"/>
    </location>
</feature>
<evidence type="ECO:0000256" key="1">
    <source>
        <dbReference type="SAM" id="MobiDB-lite"/>
    </source>
</evidence>
<feature type="compositionally biased region" description="Low complexity" evidence="1">
    <location>
        <begin position="180"/>
        <end position="194"/>
    </location>
</feature>
<reference evidence="3 4" key="1">
    <citation type="submission" date="2018-04" db="EMBL/GenBank/DDBJ databases">
        <title>Genomic Encyclopedia of Type Strains, Phase IV (KMG-IV): sequencing the most valuable type-strain genomes for metagenomic binning, comparative biology and taxonomic classification.</title>
        <authorList>
            <person name="Goeker M."/>
        </authorList>
    </citation>
    <scope>NUCLEOTIDE SEQUENCE [LARGE SCALE GENOMIC DNA]</scope>
    <source>
        <strain evidence="3 4">DSM 104150</strain>
    </source>
</reference>
<name>A0A318E293_9GAMM</name>
<evidence type="ECO:0000313" key="3">
    <source>
        <dbReference type="EMBL" id="PXV64842.1"/>
    </source>
</evidence>
<accession>A0A318E293</accession>
<evidence type="ECO:0000256" key="2">
    <source>
        <dbReference type="SAM" id="SignalP"/>
    </source>
</evidence>
<dbReference type="EMBL" id="QICN01000011">
    <property type="protein sequence ID" value="PXV64842.1"/>
    <property type="molecule type" value="Genomic_DNA"/>
</dbReference>
<proteinExistence type="predicted"/>
<feature type="region of interest" description="Disordered" evidence="1">
    <location>
        <begin position="180"/>
        <end position="279"/>
    </location>
</feature>
<dbReference type="Proteomes" id="UP000248330">
    <property type="component" value="Unassembled WGS sequence"/>
</dbReference>
<comment type="caution">
    <text evidence="3">The sequence shown here is derived from an EMBL/GenBank/DDBJ whole genome shotgun (WGS) entry which is preliminary data.</text>
</comment>
<feature type="compositionally biased region" description="Pro residues" evidence="1">
    <location>
        <begin position="195"/>
        <end position="269"/>
    </location>
</feature>
<dbReference type="PROSITE" id="PS51257">
    <property type="entry name" value="PROKAR_LIPOPROTEIN"/>
    <property type="match status" value="1"/>
</dbReference>
<keyword evidence="2" id="KW-0732">Signal</keyword>
<gene>
    <name evidence="3" type="ORF">C8D93_11114</name>
</gene>
<dbReference type="RefSeq" id="WP_211307402.1">
    <property type="nucleotide sequence ID" value="NZ_CAWNXA010000011.1"/>
</dbReference>
<feature type="chain" id="PRO_5016360033" evidence="2">
    <location>
        <begin position="27"/>
        <end position="499"/>
    </location>
</feature>
<organism evidence="3 4">
    <name type="scientific">Sinimarinibacterium flocculans</name>
    <dbReference type="NCBI Taxonomy" id="985250"/>
    <lineage>
        <taxon>Bacteria</taxon>
        <taxon>Pseudomonadati</taxon>
        <taxon>Pseudomonadota</taxon>
        <taxon>Gammaproteobacteria</taxon>
        <taxon>Nevskiales</taxon>
        <taxon>Nevskiaceae</taxon>
        <taxon>Sinimarinibacterium</taxon>
    </lineage>
</organism>
<dbReference type="Gene3D" id="2.40.360.20">
    <property type="match status" value="1"/>
</dbReference>
<dbReference type="AlphaFoldDB" id="A0A318E293"/>
<feature type="signal peptide" evidence="2">
    <location>
        <begin position="1"/>
        <end position="26"/>
    </location>
</feature>
<sequence length="499" mass="50977">MGMQLRFSRSWGRIGAVMALSLLAAACSDDDGTISPADANTMTQALELKVGDSVATKAVGELPQGSNQPGEPTVALDDDEIEARAGSTLDVELVFTTATGVDLSSIFAKIGDASQYYQIPVSGGSKRAVNGKAGVSYTVSIAIPPFIEPGTFAIRFSGRNAQGLNSNAVQLLVKLAQGGAAPTPTAAPTATPTPSAAPTPTPVPTATPTAAPTPTPTATPGPTAVPTPTPAPTATPTPLPTPTVAPTPTPAPTATPSPTPVPTATPTPTPGAGSKATACLNPTLDQIGTRVEQVIRSTDGQSGADLTTTSDSVVMRSTTFKGNNANETESTVQARSQSNPEVNSDSTTYSYTRLDGTTLKIFGVVTEAEAQGFTITTTISNEPPAEERFDLLPGQSYTQSYTTTQENGSVGGFQIPPTETQFTVKTTYVGQESVTVPAGTFNACKFTEDATATFDGQTSTSTATTWMAVGSGQFLKSVSEGDTNELISASINGEPVTGN</sequence>
<protein>
    <submittedName>
        <fullName evidence="3">Uncharacterized protein</fullName>
    </submittedName>
</protein>